<accession>H2BYP3</accession>
<proteinExistence type="inferred from homology"/>
<sequence>MKGSTNTALVIAAFFSIYVIWGSTYLLNKIAVSELPPFMLASIRFITAGILIFILSLMLGKSLAISKKQLLNTVIAGFLFLAFGNGIVVWALKYVDSGFAALQISAQPLVVLLLMRVIDNKKIKAMSIVGVILGVIGIYLLVSQKQITEQENSVLGMVLIFLALLSWASGSLFVGRANLPSNYLVNTGYQMFTGGILLLIASVLFGESWSYPTSWSSPTQYSMILLILFGSIVAFTSFNYLLKTVSPEKVATSTYVNPIIALLLGWYFLNEQITTQSIVAAIVLLTGVYFINTRKQLVIFARFSSRIGRKANQGNSENQPD</sequence>
<evidence type="ECO:0000313" key="8">
    <source>
        <dbReference type="EMBL" id="EHQ01164.1"/>
    </source>
</evidence>
<keyword evidence="4 6" id="KW-1133">Transmembrane helix</keyword>
<dbReference type="Gene3D" id="1.10.3730.20">
    <property type="match status" value="1"/>
</dbReference>
<comment type="similarity">
    <text evidence="2">Belongs to the EamA transporter family.</text>
</comment>
<dbReference type="GO" id="GO:0016020">
    <property type="term" value="C:membrane"/>
    <property type="evidence" value="ECO:0007669"/>
    <property type="project" value="UniProtKB-SubCell"/>
</dbReference>
<evidence type="ECO:0000259" key="7">
    <source>
        <dbReference type="Pfam" id="PF00892"/>
    </source>
</evidence>
<dbReference type="AlphaFoldDB" id="H2BYP3"/>
<dbReference type="PANTHER" id="PTHR32322">
    <property type="entry name" value="INNER MEMBRANE TRANSPORTER"/>
    <property type="match status" value="1"/>
</dbReference>
<evidence type="ECO:0000256" key="1">
    <source>
        <dbReference type="ARBA" id="ARBA00004141"/>
    </source>
</evidence>
<feature type="transmembrane region" description="Helical" evidence="6">
    <location>
        <begin position="70"/>
        <end position="92"/>
    </location>
</feature>
<feature type="transmembrane region" description="Helical" evidence="6">
    <location>
        <begin position="98"/>
        <end position="118"/>
    </location>
</feature>
<gene>
    <name evidence="8" type="ORF">Gilli_0450</name>
</gene>
<evidence type="ECO:0000256" key="5">
    <source>
        <dbReference type="ARBA" id="ARBA00023136"/>
    </source>
</evidence>
<dbReference type="Pfam" id="PF00892">
    <property type="entry name" value="EamA"/>
    <property type="match status" value="2"/>
</dbReference>
<feature type="transmembrane region" description="Helical" evidence="6">
    <location>
        <begin position="7"/>
        <end position="26"/>
    </location>
</feature>
<feature type="transmembrane region" description="Helical" evidence="6">
    <location>
        <begin position="125"/>
        <end position="142"/>
    </location>
</feature>
<feature type="domain" description="EamA" evidence="7">
    <location>
        <begin position="155"/>
        <end position="293"/>
    </location>
</feature>
<feature type="transmembrane region" description="Helical" evidence="6">
    <location>
        <begin position="154"/>
        <end position="175"/>
    </location>
</feature>
<evidence type="ECO:0000256" key="2">
    <source>
        <dbReference type="ARBA" id="ARBA00007362"/>
    </source>
</evidence>
<evidence type="ECO:0000313" key="9">
    <source>
        <dbReference type="Proteomes" id="UP000003844"/>
    </source>
</evidence>
<keyword evidence="5 6" id="KW-0472">Membrane</keyword>
<feature type="transmembrane region" description="Helical" evidence="6">
    <location>
        <begin position="187"/>
        <end position="209"/>
    </location>
</feature>
<dbReference type="EMBL" id="JH594606">
    <property type="protein sequence ID" value="EHQ01164.1"/>
    <property type="molecule type" value="Genomic_DNA"/>
</dbReference>
<feature type="transmembrane region" description="Helical" evidence="6">
    <location>
        <begin position="275"/>
        <end position="292"/>
    </location>
</feature>
<feature type="transmembrane region" description="Helical" evidence="6">
    <location>
        <begin position="38"/>
        <end position="58"/>
    </location>
</feature>
<dbReference type="InterPro" id="IPR000620">
    <property type="entry name" value="EamA_dom"/>
</dbReference>
<dbReference type="PANTHER" id="PTHR32322:SF2">
    <property type="entry name" value="EAMA DOMAIN-CONTAINING PROTEIN"/>
    <property type="match status" value="1"/>
</dbReference>
<feature type="domain" description="EamA" evidence="7">
    <location>
        <begin position="12"/>
        <end position="142"/>
    </location>
</feature>
<protein>
    <recommendedName>
        <fullName evidence="7">EamA domain-containing protein</fullName>
    </recommendedName>
</protein>
<dbReference type="eggNOG" id="COG0697">
    <property type="taxonomic scope" value="Bacteria"/>
</dbReference>
<organism evidence="8 9">
    <name type="scientific">Gillisia limnaea (strain DSM 15749 / LMG 21470 / R-8282)</name>
    <dbReference type="NCBI Taxonomy" id="865937"/>
    <lineage>
        <taxon>Bacteria</taxon>
        <taxon>Pseudomonadati</taxon>
        <taxon>Bacteroidota</taxon>
        <taxon>Flavobacteriia</taxon>
        <taxon>Flavobacteriales</taxon>
        <taxon>Flavobacteriaceae</taxon>
        <taxon>Gillisia</taxon>
    </lineage>
</organism>
<feature type="transmembrane region" description="Helical" evidence="6">
    <location>
        <begin position="221"/>
        <end position="242"/>
    </location>
</feature>
<dbReference type="OrthoDB" id="9812547at2"/>
<reference evidence="9" key="1">
    <citation type="journal article" date="2012" name="Stand. Genomic Sci.">
        <title>Genome sequence of the Antarctic rhodopsins-containing flavobacterium Gillisia limnaea type strain (R-8282(T)).</title>
        <authorList>
            <person name="Riedel T."/>
            <person name="Held B."/>
            <person name="Nolan M."/>
            <person name="Lucas S."/>
            <person name="Lapidus A."/>
            <person name="Tice H."/>
            <person name="Del Rio T.G."/>
            <person name="Cheng J.F."/>
            <person name="Han C."/>
            <person name="Tapia R."/>
            <person name="Goodwin L.A."/>
            <person name="Pitluck S."/>
            <person name="Liolios K."/>
            <person name="Mavromatis K."/>
            <person name="Pagani I."/>
            <person name="Ivanova N."/>
            <person name="Mikhailova N."/>
            <person name="Pati A."/>
            <person name="Chen A."/>
            <person name="Palaniappan K."/>
            <person name="Land M."/>
            <person name="Rohde M."/>
            <person name="Tindall B.J."/>
            <person name="Detter J.C."/>
            <person name="Goker M."/>
            <person name="Bristow J."/>
            <person name="Eisen J.A."/>
            <person name="Markowitz V."/>
            <person name="Hugenholtz P."/>
            <person name="Kyrpides N.C."/>
            <person name="Klenk H.P."/>
            <person name="Woyke T."/>
        </authorList>
    </citation>
    <scope>NUCLEOTIDE SEQUENCE [LARGE SCALE GENOMIC DNA]</scope>
    <source>
        <strain evidence="9">DSM 15749 / LMG 21470 / R-8282</strain>
    </source>
</reference>
<dbReference type="RefSeq" id="WP_006987490.1">
    <property type="nucleotide sequence ID" value="NZ_JH594606.1"/>
</dbReference>
<evidence type="ECO:0000256" key="3">
    <source>
        <dbReference type="ARBA" id="ARBA00022692"/>
    </source>
</evidence>
<dbReference type="STRING" id="865937.Gilli_0450"/>
<dbReference type="Proteomes" id="UP000003844">
    <property type="component" value="Unassembled WGS sequence"/>
</dbReference>
<keyword evidence="9" id="KW-1185">Reference proteome</keyword>
<dbReference type="InterPro" id="IPR037185">
    <property type="entry name" value="EmrE-like"/>
</dbReference>
<keyword evidence="3 6" id="KW-0812">Transmembrane</keyword>
<evidence type="ECO:0000256" key="6">
    <source>
        <dbReference type="SAM" id="Phobius"/>
    </source>
</evidence>
<name>H2BYP3_GILLR</name>
<evidence type="ECO:0000256" key="4">
    <source>
        <dbReference type="ARBA" id="ARBA00022989"/>
    </source>
</evidence>
<dbReference type="InterPro" id="IPR050638">
    <property type="entry name" value="AA-Vitamin_Transporters"/>
</dbReference>
<feature type="transmembrane region" description="Helical" evidence="6">
    <location>
        <begin position="254"/>
        <end position="269"/>
    </location>
</feature>
<dbReference type="SUPFAM" id="SSF103481">
    <property type="entry name" value="Multidrug resistance efflux transporter EmrE"/>
    <property type="match status" value="2"/>
</dbReference>
<comment type="subcellular location">
    <subcellularLocation>
        <location evidence="1">Membrane</location>
        <topology evidence="1">Multi-pass membrane protein</topology>
    </subcellularLocation>
</comment>
<dbReference type="HOGENOM" id="CLU_033863_5_1_10"/>